<name>A0A645GIN2_9ZZZZ</name>
<keyword evidence="6" id="KW-1278">Translocase</keyword>
<keyword evidence="4" id="KW-0288">FMN</keyword>
<sequence>MGATNILVLCTCFLFLAVRKTVSLWMTGAFLTGAALVAAIAPRAMLTPLYSVGYELMSGLILIGAIFLINDPVTSPKRKLPKVLYGFLAGVVSMTFRHLGEYEDSLLFAILVMNAAVWIIDLWGEHLAHAFRRKNIELKTNSEVSSGIEENLGAD</sequence>
<feature type="transmembrane region" description="Helical" evidence="9">
    <location>
        <begin position="82"/>
        <end position="100"/>
    </location>
</feature>
<evidence type="ECO:0000256" key="4">
    <source>
        <dbReference type="ARBA" id="ARBA00022643"/>
    </source>
</evidence>
<keyword evidence="1" id="KW-0813">Transport</keyword>
<keyword evidence="7 9" id="KW-1133">Transmembrane helix</keyword>
<keyword evidence="2" id="KW-0597">Phosphoprotein</keyword>
<evidence type="ECO:0000256" key="9">
    <source>
        <dbReference type="SAM" id="Phobius"/>
    </source>
</evidence>
<dbReference type="GO" id="GO:0055085">
    <property type="term" value="P:transmembrane transport"/>
    <property type="evidence" value="ECO:0007669"/>
    <property type="project" value="InterPro"/>
</dbReference>
<evidence type="ECO:0000256" key="5">
    <source>
        <dbReference type="ARBA" id="ARBA00022692"/>
    </source>
</evidence>
<keyword evidence="3" id="KW-0285">Flavoprotein</keyword>
<evidence type="ECO:0000256" key="1">
    <source>
        <dbReference type="ARBA" id="ARBA00022448"/>
    </source>
</evidence>
<evidence type="ECO:0000256" key="8">
    <source>
        <dbReference type="ARBA" id="ARBA00023136"/>
    </source>
</evidence>
<evidence type="ECO:0000256" key="7">
    <source>
        <dbReference type="ARBA" id="ARBA00022989"/>
    </source>
</evidence>
<evidence type="ECO:0000256" key="2">
    <source>
        <dbReference type="ARBA" id="ARBA00022553"/>
    </source>
</evidence>
<accession>A0A645GIN2</accession>
<protein>
    <submittedName>
        <fullName evidence="10">Electron transport complex subunit RsxD</fullName>
    </submittedName>
</protein>
<reference evidence="10" key="1">
    <citation type="submission" date="2019-08" db="EMBL/GenBank/DDBJ databases">
        <authorList>
            <person name="Kucharzyk K."/>
            <person name="Murdoch R.W."/>
            <person name="Higgins S."/>
            <person name="Loffler F."/>
        </authorList>
    </citation>
    <scope>NUCLEOTIDE SEQUENCE</scope>
</reference>
<dbReference type="Pfam" id="PF03116">
    <property type="entry name" value="NQR2_RnfD_RnfE"/>
    <property type="match status" value="1"/>
</dbReference>
<gene>
    <name evidence="10" type="primary">rsxD_27</name>
    <name evidence="10" type="ORF">SDC9_170975</name>
</gene>
<keyword evidence="5 9" id="KW-0812">Transmembrane</keyword>
<dbReference type="InterPro" id="IPR004338">
    <property type="entry name" value="NqrB/RnfD"/>
</dbReference>
<dbReference type="GO" id="GO:0005886">
    <property type="term" value="C:plasma membrane"/>
    <property type="evidence" value="ECO:0007669"/>
    <property type="project" value="TreeGrafter"/>
</dbReference>
<dbReference type="PANTHER" id="PTHR30578">
    <property type="entry name" value="ELECTRON TRANSPORT COMPLEX PROTEIN RNFD"/>
    <property type="match status" value="1"/>
</dbReference>
<comment type="caution">
    <text evidence="10">The sequence shown here is derived from an EMBL/GenBank/DDBJ whole genome shotgun (WGS) entry which is preliminary data.</text>
</comment>
<proteinExistence type="predicted"/>
<keyword evidence="8 9" id="KW-0472">Membrane</keyword>
<organism evidence="10">
    <name type="scientific">bioreactor metagenome</name>
    <dbReference type="NCBI Taxonomy" id="1076179"/>
    <lineage>
        <taxon>unclassified sequences</taxon>
        <taxon>metagenomes</taxon>
        <taxon>ecological metagenomes</taxon>
    </lineage>
</organism>
<evidence type="ECO:0000313" key="10">
    <source>
        <dbReference type="EMBL" id="MPN23583.1"/>
    </source>
</evidence>
<dbReference type="AlphaFoldDB" id="A0A645GIN2"/>
<feature type="transmembrane region" description="Helical" evidence="9">
    <location>
        <begin position="106"/>
        <end position="124"/>
    </location>
</feature>
<evidence type="ECO:0000256" key="3">
    <source>
        <dbReference type="ARBA" id="ARBA00022630"/>
    </source>
</evidence>
<feature type="transmembrane region" description="Helical" evidence="9">
    <location>
        <begin position="50"/>
        <end position="70"/>
    </location>
</feature>
<dbReference type="EMBL" id="VSSQ01072141">
    <property type="protein sequence ID" value="MPN23583.1"/>
    <property type="molecule type" value="Genomic_DNA"/>
</dbReference>
<evidence type="ECO:0000256" key="6">
    <source>
        <dbReference type="ARBA" id="ARBA00022967"/>
    </source>
</evidence>
<dbReference type="PANTHER" id="PTHR30578:SF0">
    <property type="entry name" value="ION-TRANSLOCATING OXIDOREDUCTASE COMPLEX SUBUNIT D"/>
    <property type="match status" value="1"/>
</dbReference>